<evidence type="ECO:0000256" key="1">
    <source>
        <dbReference type="ARBA" id="ARBA00005094"/>
    </source>
</evidence>
<dbReference type="AlphaFoldDB" id="A0A7X2P656"/>
<feature type="binding site" evidence="9">
    <location>
        <position position="147"/>
    </location>
    <ligand>
        <name>Mn(2+)</name>
        <dbReference type="ChEBI" id="CHEBI:29035"/>
    </ligand>
</feature>
<dbReference type="FunFam" id="3.40.50.720:FF:000045">
    <property type="entry name" value="1-deoxy-D-xylulose 5-phosphate reductoisomerase"/>
    <property type="match status" value="1"/>
</dbReference>
<feature type="binding site" evidence="9">
    <location>
        <position position="218"/>
    </location>
    <ligand>
        <name>1-deoxy-D-xylulose 5-phosphate</name>
        <dbReference type="ChEBI" id="CHEBI:57792"/>
    </ligand>
</feature>
<evidence type="ECO:0000259" key="12">
    <source>
        <dbReference type="Pfam" id="PF13288"/>
    </source>
</evidence>
<feature type="binding site" evidence="9">
    <location>
        <position position="202"/>
    </location>
    <ligand>
        <name>NADPH</name>
        <dbReference type="ChEBI" id="CHEBI:57783"/>
    </ligand>
</feature>
<feature type="binding site" evidence="9">
    <location>
        <position position="123"/>
    </location>
    <ligand>
        <name>NADPH</name>
        <dbReference type="ChEBI" id="CHEBI:57783"/>
    </ligand>
</feature>
<dbReference type="PIRSF" id="PIRSF006205">
    <property type="entry name" value="Dxp_reductismrs"/>
    <property type="match status" value="1"/>
</dbReference>
<dbReference type="NCBIfam" id="NF009114">
    <property type="entry name" value="PRK12464.1"/>
    <property type="match status" value="1"/>
</dbReference>
<dbReference type="Pfam" id="PF02670">
    <property type="entry name" value="DXP_reductoisom"/>
    <property type="match status" value="1"/>
</dbReference>
<dbReference type="RefSeq" id="WP_154456739.1">
    <property type="nucleotide sequence ID" value="NZ_VUMV01000001.1"/>
</dbReference>
<keyword evidence="6 9" id="KW-0464">Manganese</keyword>
<dbReference type="GO" id="GO:0030604">
    <property type="term" value="F:1-deoxy-D-xylulose-5-phosphate reductoisomerase activity"/>
    <property type="evidence" value="ECO:0007669"/>
    <property type="project" value="UniProtKB-UniRule"/>
</dbReference>
<dbReference type="InterPro" id="IPR036169">
    <property type="entry name" value="DXPR_C_sf"/>
</dbReference>
<dbReference type="EMBL" id="VUMV01000001">
    <property type="protein sequence ID" value="MST80928.1"/>
    <property type="molecule type" value="Genomic_DNA"/>
</dbReference>
<keyword evidence="3 9" id="KW-0479">Metal-binding</keyword>
<feature type="binding site" evidence="9">
    <location>
        <position position="13"/>
    </location>
    <ligand>
        <name>NADPH</name>
        <dbReference type="ChEBI" id="CHEBI:57783"/>
    </ligand>
</feature>
<dbReference type="PANTHER" id="PTHR30525">
    <property type="entry name" value="1-DEOXY-D-XYLULOSE 5-PHOSPHATE REDUCTOISOMERASE"/>
    <property type="match status" value="1"/>
</dbReference>
<dbReference type="InterPro" id="IPR036291">
    <property type="entry name" value="NAD(P)-bd_dom_sf"/>
</dbReference>
<dbReference type="InterPro" id="IPR013512">
    <property type="entry name" value="DXP_reductoisomerase_N"/>
</dbReference>
<gene>
    <name evidence="9" type="primary">dxr</name>
    <name evidence="13" type="ORF">FYJ60_01065</name>
</gene>
<dbReference type="InterPro" id="IPR026877">
    <property type="entry name" value="DXPR_C"/>
</dbReference>
<evidence type="ECO:0000256" key="8">
    <source>
        <dbReference type="ARBA" id="ARBA00048543"/>
    </source>
</evidence>
<comment type="caution">
    <text evidence="13">The sequence shown here is derived from an EMBL/GenBank/DDBJ whole genome shotgun (WGS) entry which is preliminary data.</text>
</comment>
<dbReference type="Gene3D" id="1.10.1740.10">
    <property type="match status" value="1"/>
</dbReference>
<dbReference type="GO" id="GO:0070402">
    <property type="term" value="F:NADPH binding"/>
    <property type="evidence" value="ECO:0007669"/>
    <property type="project" value="InterPro"/>
</dbReference>
<keyword evidence="14" id="KW-1185">Reference proteome</keyword>
<evidence type="ECO:0000256" key="9">
    <source>
        <dbReference type="HAMAP-Rule" id="MF_00183"/>
    </source>
</evidence>
<dbReference type="InterPro" id="IPR003821">
    <property type="entry name" value="DXP_reductoisomerase"/>
</dbReference>
<evidence type="ECO:0000256" key="7">
    <source>
        <dbReference type="ARBA" id="ARBA00023229"/>
    </source>
</evidence>
<feature type="domain" description="1-deoxy-D-xylulose 5-phosphate reductoisomerase C-terminal" evidence="11">
    <location>
        <begin position="143"/>
        <end position="226"/>
    </location>
</feature>
<evidence type="ECO:0000256" key="2">
    <source>
        <dbReference type="ARBA" id="ARBA00006825"/>
    </source>
</evidence>
<evidence type="ECO:0000259" key="10">
    <source>
        <dbReference type="Pfam" id="PF02670"/>
    </source>
</evidence>
<evidence type="ECO:0000313" key="14">
    <source>
        <dbReference type="Proteomes" id="UP000466864"/>
    </source>
</evidence>
<feature type="binding site" evidence="9">
    <location>
        <position position="196"/>
    </location>
    <ligand>
        <name>1-deoxy-D-xylulose 5-phosphate</name>
        <dbReference type="ChEBI" id="CHEBI:57792"/>
    </ligand>
</feature>
<feature type="binding site" evidence="9">
    <location>
        <position position="11"/>
    </location>
    <ligand>
        <name>NADPH</name>
        <dbReference type="ChEBI" id="CHEBI:57783"/>
    </ligand>
</feature>
<feature type="binding site" evidence="9">
    <location>
        <position position="37"/>
    </location>
    <ligand>
        <name>NADPH</name>
        <dbReference type="ChEBI" id="CHEBI:57783"/>
    </ligand>
</feature>
<sequence length="382" mass="42127">MKTIAVMGSTGSIGTQTLDVVRRNGDIQVAGLSANRNVELLEKQVREFHPLLAVAGSEEAAADLRVRIADTDTRVASGMDGLIELAQMPESDVLVTAIVGMIGIRPTMAAIEAGKDIALANKETLVTAGHLIMPLAEKNRVRILPVDSEHCALFQCLQGGKHGEVYKLWITASGGPFRGKKREELKNMRPEDALKHPNWSMGAKITIDSATLVNKGLEIIEAGFLFDMPLDKIGVVVQPQSLVHSMVEFCDGAILAQISEPDMRLPIEYALYYPERRQTVIPRVDFHTLRQIAFEEPDTETFSGIPLALRAAREGGSMRTVFNAANEQAVALFLQKKIGFLDIYDIIAQAMDHHRRIPDPDLGQILETEKATRDWIKGRWSD</sequence>
<feature type="binding site" evidence="9">
    <location>
        <position position="149"/>
    </location>
    <ligand>
        <name>1-deoxy-D-xylulose 5-phosphate</name>
        <dbReference type="ChEBI" id="CHEBI:57792"/>
    </ligand>
</feature>
<feature type="binding site" evidence="9">
    <location>
        <position position="10"/>
    </location>
    <ligand>
        <name>NADPH</name>
        <dbReference type="ChEBI" id="CHEBI:57783"/>
    </ligand>
</feature>
<dbReference type="SUPFAM" id="SSF55347">
    <property type="entry name" value="Glyceraldehyde-3-phosphate dehydrogenase-like, C-terminal domain"/>
    <property type="match status" value="1"/>
</dbReference>
<dbReference type="GO" id="GO:0016853">
    <property type="term" value="F:isomerase activity"/>
    <property type="evidence" value="ECO:0007669"/>
    <property type="project" value="UniProtKB-KW"/>
</dbReference>
<accession>A0A7X2P656</accession>
<comment type="function">
    <text evidence="9">Catalyzes the NADPH-dependent rearrangement and reduction of 1-deoxy-D-xylulose-5-phosphate (DXP) to 2-C-methyl-D-erythritol 4-phosphate (MEP).</text>
</comment>
<dbReference type="UniPathway" id="UPA00056">
    <property type="reaction ID" value="UER00092"/>
</dbReference>
<comment type="cofactor">
    <cofactor evidence="9">
        <name>Mg(2+)</name>
        <dbReference type="ChEBI" id="CHEBI:18420"/>
    </cofactor>
    <cofactor evidence="9">
        <name>Mn(2+)</name>
        <dbReference type="ChEBI" id="CHEBI:29035"/>
    </cofactor>
</comment>
<feature type="binding site" evidence="9">
    <location>
        <position position="209"/>
    </location>
    <ligand>
        <name>1-deoxy-D-xylulose 5-phosphate</name>
        <dbReference type="ChEBI" id="CHEBI:57792"/>
    </ligand>
</feature>
<dbReference type="Proteomes" id="UP000466864">
    <property type="component" value="Unassembled WGS sequence"/>
</dbReference>
<comment type="catalytic activity">
    <reaction evidence="8">
        <text>2-C-methyl-D-erythritol 4-phosphate + NADP(+) = 1-deoxy-D-xylulose 5-phosphate + NADPH + H(+)</text>
        <dbReference type="Rhea" id="RHEA:13717"/>
        <dbReference type="ChEBI" id="CHEBI:15378"/>
        <dbReference type="ChEBI" id="CHEBI:57783"/>
        <dbReference type="ChEBI" id="CHEBI:57792"/>
        <dbReference type="ChEBI" id="CHEBI:58262"/>
        <dbReference type="ChEBI" id="CHEBI:58349"/>
        <dbReference type="EC" id="1.1.1.267"/>
    </reaction>
    <physiologicalReaction direction="right-to-left" evidence="8">
        <dbReference type="Rhea" id="RHEA:13719"/>
    </physiologicalReaction>
</comment>
<feature type="binding site" evidence="9">
    <location>
        <position position="148"/>
    </location>
    <ligand>
        <name>1-deoxy-D-xylulose 5-phosphate</name>
        <dbReference type="ChEBI" id="CHEBI:57792"/>
    </ligand>
</feature>
<feature type="binding site" evidence="9">
    <location>
        <position position="122"/>
    </location>
    <ligand>
        <name>1-deoxy-D-xylulose 5-phosphate</name>
        <dbReference type="ChEBI" id="CHEBI:57792"/>
    </ligand>
</feature>
<feature type="binding site" evidence="9">
    <location>
        <position position="218"/>
    </location>
    <ligand>
        <name>Mn(2+)</name>
        <dbReference type="ChEBI" id="CHEBI:29035"/>
    </ligand>
</feature>
<keyword evidence="4 9" id="KW-0521">NADP</keyword>
<dbReference type="SUPFAM" id="SSF69055">
    <property type="entry name" value="1-deoxy-D-xylulose-5-phosphate reductoisomerase, C-terminal domain"/>
    <property type="match status" value="1"/>
</dbReference>
<dbReference type="GO" id="GO:0030145">
    <property type="term" value="F:manganese ion binding"/>
    <property type="evidence" value="ECO:0007669"/>
    <property type="project" value="TreeGrafter"/>
</dbReference>
<reference evidence="13 14" key="1">
    <citation type="submission" date="2019-08" db="EMBL/GenBank/DDBJ databases">
        <title>In-depth cultivation of the pig gut microbiome towards novel bacterial diversity and tailored functional studies.</title>
        <authorList>
            <person name="Wylensek D."/>
            <person name="Hitch T.C.A."/>
            <person name="Clavel T."/>
        </authorList>
    </citation>
    <scope>NUCLEOTIDE SEQUENCE [LARGE SCALE GENOMIC DNA]</scope>
    <source>
        <strain evidence="13 14">Oil+RF-744-WCA-WT-13</strain>
    </source>
</reference>
<dbReference type="NCBIfam" id="TIGR00243">
    <property type="entry name" value="Dxr"/>
    <property type="match status" value="1"/>
</dbReference>
<evidence type="ECO:0000256" key="5">
    <source>
        <dbReference type="ARBA" id="ARBA00023002"/>
    </source>
</evidence>
<feature type="binding site" evidence="9">
    <location>
        <position position="173"/>
    </location>
    <ligand>
        <name>1-deoxy-D-xylulose 5-phosphate</name>
        <dbReference type="ChEBI" id="CHEBI:57792"/>
    </ligand>
</feature>
<dbReference type="EC" id="1.1.1.267" evidence="9"/>
<comment type="similarity">
    <text evidence="2 9">Belongs to the DXR family.</text>
</comment>
<comment type="caution">
    <text evidence="9">Lacks conserved residue(s) required for the propagation of feature annotation.</text>
</comment>
<evidence type="ECO:0000256" key="6">
    <source>
        <dbReference type="ARBA" id="ARBA00023211"/>
    </source>
</evidence>
<dbReference type="InterPro" id="IPR013644">
    <property type="entry name" value="DXP_reductoisomerase_C"/>
</dbReference>
<evidence type="ECO:0000313" key="13">
    <source>
        <dbReference type="EMBL" id="MST80928.1"/>
    </source>
</evidence>
<feature type="domain" description="DXP reductoisomerase C-terminal" evidence="12">
    <location>
        <begin position="259"/>
        <end position="374"/>
    </location>
</feature>
<comment type="pathway">
    <text evidence="1 9">Isoprenoid biosynthesis; isopentenyl diphosphate biosynthesis via DXP pathway; isopentenyl diphosphate from 1-deoxy-D-xylulose 5-phosphate: step 1/6.</text>
</comment>
<feature type="binding site" evidence="9">
    <location>
        <position position="12"/>
    </location>
    <ligand>
        <name>NADPH</name>
        <dbReference type="ChEBI" id="CHEBI:57783"/>
    </ligand>
</feature>
<dbReference type="PANTHER" id="PTHR30525:SF0">
    <property type="entry name" value="1-DEOXY-D-XYLULOSE 5-PHOSPHATE REDUCTOISOMERASE, CHLOROPLASTIC"/>
    <property type="match status" value="1"/>
</dbReference>
<dbReference type="Gene3D" id="3.40.50.720">
    <property type="entry name" value="NAD(P)-binding Rossmann-like Domain"/>
    <property type="match status" value="1"/>
</dbReference>
<dbReference type="GO" id="GO:0051484">
    <property type="term" value="P:isopentenyl diphosphate biosynthetic process, methylerythritol 4-phosphate pathway involved in terpenoid biosynthetic process"/>
    <property type="evidence" value="ECO:0007669"/>
    <property type="project" value="TreeGrafter"/>
</dbReference>
<proteinExistence type="inferred from homology"/>
<evidence type="ECO:0000256" key="3">
    <source>
        <dbReference type="ARBA" id="ARBA00022723"/>
    </source>
</evidence>
<keyword evidence="7 9" id="KW-0414">Isoprene biosynthesis</keyword>
<keyword evidence="13" id="KW-0413">Isomerase</keyword>
<name>A0A7X2P656_9FIRM</name>
<keyword evidence="5 9" id="KW-0560">Oxidoreductase</keyword>
<dbReference type="Pfam" id="PF08436">
    <property type="entry name" value="DXP_redisom_C"/>
    <property type="match status" value="1"/>
</dbReference>
<feature type="binding site" evidence="9">
    <location>
        <position position="149"/>
    </location>
    <ligand>
        <name>Mn(2+)</name>
        <dbReference type="ChEBI" id="CHEBI:29035"/>
    </ligand>
</feature>
<feature type="binding site" evidence="9">
    <location>
        <position position="215"/>
    </location>
    <ligand>
        <name>1-deoxy-D-xylulose 5-phosphate</name>
        <dbReference type="ChEBI" id="CHEBI:57792"/>
    </ligand>
</feature>
<dbReference type="HAMAP" id="MF_00183">
    <property type="entry name" value="DXP_reductoisom"/>
    <property type="match status" value="1"/>
</dbReference>
<organism evidence="13 14">
    <name type="scientific">Bilifractor porci</name>
    <dbReference type="NCBI Taxonomy" id="2606636"/>
    <lineage>
        <taxon>Bacteria</taxon>
        <taxon>Bacillati</taxon>
        <taxon>Bacillota</taxon>
        <taxon>Clostridia</taxon>
        <taxon>Lachnospirales</taxon>
        <taxon>Lachnospiraceae</taxon>
        <taxon>Bilifractor</taxon>
    </lineage>
</organism>
<dbReference type="SUPFAM" id="SSF51735">
    <property type="entry name" value="NAD(P)-binding Rossmann-fold domains"/>
    <property type="match status" value="1"/>
</dbReference>
<feature type="domain" description="1-deoxy-D-xylulose 5-phosphate reductoisomerase N-terminal" evidence="10">
    <location>
        <begin position="4"/>
        <end position="129"/>
    </location>
</feature>
<feature type="binding site" evidence="9">
    <location>
        <position position="36"/>
    </location>
    <ligand>
        <name>NADPH</name>
        <dbReference type="ChEBI" id="CHEBI:57783"/>
    </ligand>
</feature>
<keyword evidence="9" id="KW-0460">Magnesium</keyword>
<feature type="binding site" evidence="9">
    <location>
        <position position="121"/>
    </location>
    <ligand>
        <name>NADPH</name>
        <dbReference type="ChEBI" id="CHEBI:57783"/>
    </ligand>
</feature>
<feature type="binding site" evidence="9">
    <location>
        <position position="214"/>
    </location>
    <ligand>
        <name>1-deoxy-D-xylulose 5-phosphate</name>
        <dbReference type="ChEBI" id="CHEBI:57792"/>
    </ligand>
</feature>
<dbReference type="Pfam" id="PF13288">
    <property type="entry name" value="DXPR_C"/>
    <property type="match status" value="1"/>
</dbReference>
<evidence type="ECO:0000259" key="11">
    <source>
        <dbReference type="Pfam" id="PF08436"/>
    </source>
</evidence>
<evidence type="ECO:0000256" key="4">
    <source>
        <dbReference type="ARBA" id="ARBA00022857"/>
    </source>
</evidence>
<protein>
    <recommendedName>
        <fullName evidence="9">1-deoxy-D-xylulose 5-phosphate reductoisomerase</fullName>
        <shortName evidence="9">DXP reductoisomerase</shortName>
        <ecNumber evidence="9">1.1.1.267</ecNumber>
    </recommendedName>
    <alternativeName>
        <fullName evidence="9">1-deoxyxylulose-5-phosphate reductoisomerase</fullName>
    </alternativeName>
    <alternativeName>
        <fullName evidence="9">2-C-methyl-D-erythritol 4-phosphate synthase</fullName>
    </alternativeName>
</protein>